<dbReference type="EMBL" id="JAVLET010000005">
    <property type="protein sequence ID" value="KAL0470035.1"/>
    <property type="molecule type" value="Genomic_DNA"/>
</dbReference>
<gene>
    <name evidence="2" type="ORF">QR685DRAFT_528259</name>
</gene>
<evidence type="ECO:0000313" key="3">
    <source>
        <dbReference type="Proteomes" id="UP001451303"/>
    </source>
</evidence>
<feature type="compositionally biased region" description="Basic and acidic residues" evidence="1">
    <location>
        <begin position="54"/>
        <end position="63"/>
    </location>
</feature>
<feature type="compositionally biased region" description="Polar residues" evidence="1">
    <location>
        <begin position="29"/>
        <end position="45"/>
    </location>
</feature>
<dbReference type="Proteomes" id="UP001451303">
    <property type="component" value="Unassembled WGS sequence"/>
</dbReference>
<name>A0ABR3DBI1_NEUIN</name>
<evidence type="ECO:0000256" key="1">
    <source>
        <dbReference type="SAM" id="MobiDB-lite"/>
    </source>
</evidence>
<feature type="compositionally biased region" description="Polar residues" evidence="1">
    <location>
        <begin position="176"/>
        <end position="185"/>
    </location>
</feature>
<feature type="region of interest" description="Disordered" evidence="1">
    <location>
        <begin position="176"/>
        <end position="208"/>
    </location>
</feature>
<proteinExistence type="predicted"/>
<protein>
    <submittedName>
        <fullName evidence="2">Uncharacterized protein</fullName>
    </submittedName>
</protein>
<accession>A0ABR3DBI1</accession>
<feature type="region of interest" description="Disordered" evidence="1">
    <location>
        <begin position="29"/>
        <end position="65"/>
    </location>
</feature>
<keyword evidence="3" id="KW-1185">Reference proteome</keyword>
<comment type="caution">
    <text evidence="2">The sequence shown here is derived from an EMBL/GenBank/DDBJ whole genome shotgun (WGS) entry which is preliminary data.</text>
</comment>
<sequence>MAGDGTSCLDRISKRLFFFAPSQVKTSKPAVTSRSKSLGQSQSQPVHPLLPATRDQKSHRTYEGRYPTRNGRYVQLRTCTVDVFKSASSRCVPLLAFVRSTAQSSVHHTRYVCLSAHAQRPATDISRLVRSKLTLSSILSRPSRAVARNPPSLYIYLPYRTGDTRYTGTWLSLQESKGIPSSATPLPSDLDRPDFVPPAPPSVRSASS</sequence>
<reference evidence="2 3" key="1">
    <citation type="submission" date="2023-09" db="EMBL/GenBank/DDBJ databases">
        <title>Multi-omics analysis of a traditional fermented food reveals byproduct-associated fungal strains for waste-to-food upcycling.</title>
        <authorList>
            <consortium name="Lawrence Berkeley National Laboratory"/>
            <person name="Rekdal V.M."/>
            <person name="Villalobos-Escobedo J.M."/>
            <person name="Rodriguez-Valeron N."/>
            <person name="Garcia M.O."/>
            <person name="Vasquez D.P."/>
            <person name="Damayanti I."/>
            <person name="Sorensen P.M."/>
            <person name="Baidoo E.E."/>
            <person name="De Carvalho A.C."/>
            <person name="Riley R."/>
            <person name="Lipzen A."/>
            <person name="He G."/>
            <person name="Yan M."/>
            <person name="Haridas S."/>
            <person name="Daum C."/>
            <person name="Yoshinaga Y."/>
            <person name="Ng V."/>
            <person name="Grigoriev I.V."/>
            <person name="Munk R."/>
            <person name="Nuraida L."/>
            <person name="Wijaya C.H."/>
            <person name="Morales P.-C."/>
            <person name="Keasling J.D."/>
        </authorList>
    </citation>
    <scope>NUCLEOTIDE SEQUENCE [LARGE SCALE GENOMIC DNA]</scope>
    <source>
        <strain evidence="2 3">FGSC 2613</strain>
    </source>
</reference>
<organism evidence="2 3">
    <name type="scientific">Neurospora intermedia</name>
    <dbReference type="NCBI Taxonomy" id="5142"/>
    <lineage>
        <taxon>Eukaryota</taxon>
        <taxon>Fungi</taxon>
        <taxon>Dikarya</taxon>
        <taxon>Ascomycota</taxon>
        <taxon>Pezizomycotina</taxon>
        <taxon>Sordariomycetes</taxon>
        <taxon>Sordariomycetidae</taxon>
        <taxon>Sordariales</taxon>
        <taxon>Sordariaceae</taxon>
        <taxon>Neurospora</taxon>
    </lineage>
</organism>
<evidence type="ECO:0000313" key="2">
    <source>
        <dbReference type="EMBL" id="KAL0470035.1"/>
    </source>
</evidence>